<accession>A0A1M5WE15</accession>
<proteinExistence type="predicted"/>
<organism evidence="1 2">
    <name type="scientific">Chryseolinea serpens</name>
    <dbReference type="NCBI Taxonomy" id="947013"/>
    <lineage>
        <taxon>Bacteria</taxon>
        <taxon>Pseudomonadati</taxon>
        <taxon>Bacteroidota</taxon>
        <taxon>Cytophagia</taxon>
        <taxon>Cytophagales</taxon>
        <taxon>Fulvivirgaceae</taxon>
        <taxon>Chryseolinea</taxon>
    </lineage>
</organism>
<protein>
    <recommendedName>
        <fullName evidence="3">DUF2004 domain-containing protein</fullName>
    </recommendedName>
</protein>
<keyword evidence="2" id="KW-1185">Reference proteome</keyword>
<dbReference type="Proteomes" id="UP000184212">
    <property type="component" value="Unassembled WGS sequence"/>
</dbReference>
<gene>
    <name evidence="1" type="ORF">SAMN04488109_5610</name>
</gene>
<reference evidence="1 2" key="1">
    <citation type="submission" date="2016-11" db="EMBL/GenBank/DDBJ databases">
        <authorList>
            <person name="Jaros S."/>
            <person name="Januszkiewicz K."/>
            <person name="Wedrychowicz H."/>
        </authorList>
    </citation>
    <scope>NUCLEOTIDE SEQUENCE [LARGE SCALE GENOMIC DNA]</scope>
    <source>
        <strain evidence="1 2">DSM 24574</strain>
    </source>
</reference>
<evidence type="ECO:0000313" key="2">
    <source>
        <dbReference type="Proteomes" id="UP000184212"/>
    </source>
</evidence>
<name>A0A1M5WE15_9BACT</name>
<dbReference type="AlphaFoldDB" id="A0A1M5WE15"/>
<dbReference type="EMBL" id="FQWQ01000005">
    <property type="protein sequence ID" value="SHH85628.1"/>
    <property type="molecule type" value="Genomic_DNA"/>
</dbReference>
<sequence>MGLFNLFKKTPTIRDDFFGTLTFINFKDVTKNYFEGKGKFEPTGEIIEYLIDGDLSGLTNDQKTFYNKIQNSYDEIISKITPLIEDEFKNWKEDFQINDFKKEFSLVAVAIPRLPSELIVWNISFDTIHDENHQITVEFKDFEPESISFDG</sequence>
<dbReference type="STRING" id="947013.SAMN04488109_5610"/>
<evidence type="ECO:0000313" key="1">
    <source>
        <dbReference type="EMBL" id="SHH85628.1"/>
    </source>
</evidence>
<evidence type="ECO:0008006" key="3">
    <source>
        <dbReference type="Google" id="ProtNLM"/>
    </source>
</evidence>